<dbReference type="EMBL" id="QJKB01000001">
    <property type="protein sequence ID" value="PXX46844.1"/>
    <property type="molecule type" value="Genomic_DNA"/>
</dbReference>
<feature type="domain" description="FAD dependent oxidoreductase" evidence="2">
    <location>
        <begin position="7"/>
        <end position="349"/>
    </location>
</feature>
<dbReference type="Proteomes" id="UP000247792">
    <property type="component" value="Unassembled WGS sequence"/>
</dbReference>
<gene>
    <name evidence="3" type="ORF">DFR42_101420</name>
</gene>
<evidence type="ECO:0000313" key="3">
    <source>
        <dbReference type="EMBL" id="PXX46844.1"/>
    </source>
</evidence>
<reference evidence="3 4" key="1">
    <citation type="submission" date="2018-05" db="EMBL/GenBank/DDBJ databases">
        <title>Genomic Encyclopedia of Type Strains, Phase IV (KMG-IV): sequencing the most valuable type-strain genomes for metagenomic binning, comparative biology and taxonomic classification.</title>
        <authorList>
            <person name="Goeker M."/>
        </authorList>
    </citation>
    <scope>NUCLEOTIDE SEQUENCE [LARGE SCALE GENOMIC DNA]</scope>
    <source>
        <strain evidence="3 4">DSM 19792</strain>
    </source>
</reference>
<dbReference type="InterPro" id="IPR006076">
    <property type="entry name" value="FAD-dep_OxRdtase"/>
</dbReference>
<dbReference type="Gene3D" id="3.30.9.10">
    <property type="entry name" value="D-Amino Acid Oxidase, subunit A, domain 2"/>
    <property type="match status" value="1"/>
</dbReference>
<proteinExistence type="predicted"/>
<sequence length="377" mass="40530">MPMNTTVCVIGAGIVGTTCALKMQEEGYQVSLIEAASPGCGVTAVGMGHLVALDETEQELDLCLLSLRMWKDFFTEFPGIGEVSQCGTLWVAENEDQLVEAHHRAQGLNARLWRAEALTGEQVQKLEPALRPGLAGGVRVFGDSVVYPPKLAHFMAQLLVKRGGDLILRKRVVQLGARQLSFEDGSKLNADIIIVAAGLEVAKLLPEIAVFGRKGHLAITDRYPGRLSHQIVSMNYGQAAVSADALAVAANVQPRSNGQWLIGSCRQDQQTDNSLDPKALGAVLQSAMTLLPCLADMQIIRAWAGMRPASPDGHPIIGPHPELPGVWLAAGHEGLGVTTAMATAKMLTDQIAGRAGEIDYQHYSPERFFPVQELKYA</sequence>
<dbReference type="OrthoDB" id="9806257at2"/>
<keyword evidence="4" id="KW-1185">Reference proteome</keyword>
<dbReference type="GO" id="GO:0005737">
    <property type="term" value="C:cytoplasm"/>
    <property type="evidence" value="ECO:0007669"/>
    <property type="project" value="TreeGrafter"/>
</dbReference>
<keyword evidence="1" id="KW-0560">Oxidoreductase</keyword>
<dbReference type="PANTHER" id="PTHR13847:SF287">
    <property type="entry name" value="FAD-DEPENDENT OXIDOREDUCTASE DOMAIN-CONTAINING PROTEIN 1"/>
    <property type="match status" value="1"/>
</dbReference>
<dbReference type="AlphaFoldDB" id="A0A318K0N9"/>
<dbReference type="PANTHER" id="PTHR13847">
    <property type="entry name" value="SARCOSINE DEHYDROGENASE-RELATED"/>
    <property type="match status" value="1"/>
</dbReference>
<dbReference type="Gene3D" id="3.50.50.60">
    <property type="entry name" value="FAD/NAD(P)-binding domain"/>
    <property type="match status" value="1"/>
</dbReference>
<evidence type="ECO:0000313" key="4">
    <source>
        <dbReference type="Proteomes" id="UP000247792"/>
    </source>
</evidence>
<dbReference type="SUPFAM" id="SSF51905">
    <property type="entry name" value="FAD/NAD(P)-binding domain"/>
    <property type="match status" value="1"/>
</dbReference>
<evidence type="ECO:0000256" key="1">
    <source>
        <dbReference type="ARBA" id="ARBA00023002"/>
    </source>
</evidence>
<accession>A0A318K0N9</accession>
<comment type="caution">
    <text evidence="3">The sequence shown here is derived from an EMBL/GenBank/DDBJ whole genome shotgun (WGS) entry which is preliminary data.</text>
</comment>
<evidence type="ECO:0000259" key="2">
    <source>
        <dbReference type="Pfam" id="PF01266"/>
    </source>
</evidence>
<protein>
    <submittedName>
        <fullName evidence="3">Glycine/D-amino acid oxidase-like deaminating enzyme</fullName>
    </submittedName>
</protein>
<dbReference type="Pfam" id="PF01266">
    <property type="entry name" value="DAO"/>
    <property type="match status" value="1"/>
</dbReference>
<dbReference type="SUPFAM" id="SSF54373">
    <property type="entry name" value="FAD-linked reductases, C-terminal domain"/>
    <property type="match status" value="1"/>
</dbReference>
<dbReference type="GO" id="GO:0016491">
    <property type="term" value="F:oxidoreductase activity"/>
    <property type="evidence" value="ECO:0007669"/>
    <property type="project" value="UniProtKB-KW"/>
</dbReference>
<organism evidence="3 4">
    <name type="scientific">Undibacterium pigrum</name>
    <dbReference type="NCBI Taxonomy" id="401470"/>
    <lineage>
        <taxon>Bacteria</taxon>
        <taxon>Pseudomonadati</taxon>
        <taxon>Pseudomonadota</taxon>
        <taxon>Betaproteobacteria</taxon>
        <taxon>Burkholderiales</taxon>
        <taxon>Oxalobacteraceae</taxon>
        <taxon>Undibacterium</taxon>
    </lineage>
</organism>
<name>A0A318K0N9_9BURK</name>
<dbReference type="InterPro" id="IPR036188">
    <property type="entry name" value="FAD/NAD-bd_sf"/>
</dbReference>